<accession>A0A4D4J4N9</accession>
<evidence type="ECO:0000313" key="1">
    <source>
        <dbReference type="EMBL" id="GDY30424.1"/>
    </source>
</evidence>
<keyword evidence="2" id="KW-1185">Reference proteome</keyword>
<gene>
    <name evidence="1" type="ORF">GTS_20570</name>
</gene>
<dbReference type="RefSeq" id="WP_137813537.1">
    <property type="nucleotide sequence ID" value="NZ_BJFL01000007.1"/>
</dbReference>
<dbReference type="Proteomes" id="UP000298860">
    <property type="component" value="Unassembled WGS sequence"/>
</dbReference>
<organism evidence="1 2">
    <name type="scientific">Gandjariella thermophila</name>
    <dbReference type="NCBI Taxonomy" id="1931992"/>
    <lineage>
        <taxon>Bacteria</taxon>
        <taxon>Bacillati</taxon>
        <taxon>Actinomycetota</taxon>
        <taxon>Actinomycetes</taxon>
        <taxon>Pseudonocardiales</taxon>
        <taxon>Pseudonocardiaceae</taxon>
        <taxon>Gandjariella</taxon>
    </lineage>
</organism>
<sequence length="172" mass="19275">MSWNDFYQRRRAIDEVLRRAARDPRGPLPFADVPEAAEIFGSQDTLLLALHYKWMQLLTGRIGIALSAAERSPDVDRVEAVGTAWRELAAANPVLHAVLTTHLDEGDHRLRAAVEREQRMLALAAGLAEPDESAEEINRIGRAFLTLLRRTPLPVAKRRSPVELLRRMVPSG</sequence>
<comment type="caution">
    <text evidence="1">The sequence shown here is derived from an EMBL/GenBank/DDBJ whole genome shotgun (WGS) entry which is preliminary data.</text>
</comment>
<dbReference type="OrthoDB" id="3773711at2"/>
<name>A0A4D4J4N9_9PSEU</name>
<dbReference type="AlphaFoldDB" id="A0A4D4J4N9"/>
<dbReference type="EMBL" id="BJFL01000007">
    <property type="protein sequence ID" value="GDY30424.1"/>
    <property type="molecule type" value="Genomic_DNA"/>
</dbReference>
<evidence type="ECO:0000313" key="2">
    <source>
        <dbReference type="Proteomes" id="UP000298860"/>
    </source>
</evidence>
<proteinExistence type="predicted"/>
<dbReference type="Gene3D" id="1.10.357.10">
    <property type="entry name" value="Tetracycline Repressor, domain 2"/>
    <property type="match status" value="1"/>
</dbReference>
<reference evidence="2" key="1">
    <citation type="submission" date="2019-04" db="EMBL/GenBank/DDBJ databases">
        <title>Draft genome sequence of Pseudonocardiaceae bacterium SL3-2-4.</title>
        <authorList>
            <person name="Ningsih F."/>
            <person name="Yokota A."/>
            <person name="Sakai Y."/>
            <person name="Nanatani K."/>
            <person name="Yabe S."/>
            <person name="Oetari A."/>
            <person name="Sjamsuridzal W."/>
        </authorList>
    </citation>
    <scope>NUCLEOTIDE SEQUENCE [LARGE SCALE GENOMIC DNA]</scope>
    <source>
        <strain evidence="2">SL3-2-4</strain>
    </source>
</reference>
<protein>
    <recommendedName>
        <fullName evidence="3">TetR family transcriptional regulator</fullName>
    </recommendedName>
</protein>
<evidence type="ECO:0008006" key="3">
    <source>
        <dbReference type="Google" id="ProtNLM"/>
    </source>
</evidence>